<comment type="caution">
    <text evidence="1">The sequence shown here is derived from an EMBL/GenBank/DDBJ whole genome shotgun (WGS) entry which is preliminary data.</text>
</comment>
<gene>
    <name evidence="1" type="ORF">C8D99_10713</name>
</gene>
<sequence>MAVHMTRSNEIQGSAAGRLLDMLLPRPSSTFLLRSADAPGSILVVDRAVPPAEGRKAILSTERGLRLATLDSRFDSSRVWGVVTWVIREPS</sequence>
<dbReference type="RefSeq" id="WP_133957375.1">
    <property type="nucleotide sequence ID" value="NZ_SORI01000007.1"/>
</dbReference>
<protein>
    <submittedName>
        <fullName evidence="1">Uncharacterized protein</fullName>
    </submittedName>
</protein>
<evidence type="ECO:0000313" key="2">
    <source>
        <dbReference type="Proteomes" id="UP000295066"/>
    </source>
</evidence>
<reference evidence="1 2" key="1">
    <citation type="submission" date="2019-03" db="EMBL/GenBank/DDBJ databases">
        <title>Genomic Encyclopedia of Type Strains, Phase IV (KMG-IV): sequencing the most valuable type-strain genomes for metagenomic binning, comparative biology and taxonomic classification.</title>
        <authorList>
            <person name="Goeker M."/>
        </authorList>
    </citation>
    <scope>NUCLEOTIDE SEQUENCE [LARGE SCALE GENOMIC DNA]</scope>
    <source>
        <strain evidence="1 2">DSM 25964</strain>
    </source>
</reference>
<evidence type="ECO:0000313" key="1">
    <source>
        <dbReference type="EMBL" id="TDY60806.1"/>
    </source>
</evidence>
<name>A0A4R8MAU0_9BACT</name>
<dbReference type="AlphaFoldDB" id="A0A4R8MAU0"/>
<dbReference type="Proteomes" id="UP000295066">
    <property type="component" value="Unassembled WGS sequence"/>
</dbReference>
<proteinExistence type="predicted"/>
<accession>A0A4R8MAU0</accession>
<dbReference type="OrthoDB" id="2475196at2"/>
<keyword evidence="2" id="KW-1185">Reference proteome</keyword>
<dbReference type="EMBL" id="SORI01000007">
    <property type="protein sequence ID" value="TDY60806.1"/>
    <property type="molecule type" value="Genomic_DNA"/>
</dbReference>
<organism evidence="1 2">
    <name type="scientific">Aminivibrio pyruvatiphilus</name>
    <dbReference type="NCBI Taxonomy" id="1005740"/>
    <lineage>
        <taxon>Bacteria</taxon>
        <taxon>Thermotogati</taxon>
        <taxon>Synergistota</taxon>
        <taxon>Synergistia</taxon>
        <taxon>Synergistales</taxon>
        <taxon>Aminobacteriaceae</taxon>
        <taxon>Aminivibrio</taxon>
    </lineage>
</organism>